<gene>
    <name evidence="4" type="ORF">C2845_PM07G08070</name>
</gene>
<dbReference type="InterPro" id="IPR036163">
    <property type="entry name" value="HMA_dom_sf"/>
</dbReference>
<dbReference type="STRING" id="4540.A0A3L6STQ5"/>
<accession>A0A3L6STQ5</accession>
<proteinExistence type="predicted"/>
<evidence type="ECO:0000259" key="3">
    <source>
        <dbReference type="PROSITE" id="PS50846"/>
    </source>
</evidence>
<evidence type="ECO:0000256" key="1">
    <source>
        <dbReference type="ARBA" id="ARBA00022723"/>
    </source>
</evidence>
<dbReference type="SUPFAM" id="SSF55008">
    <property type="entry name" value="HMA, heavy metal-associated domain"/>
    <property type="match status" value="1"/>
</dbReference>
<sequence>MDCNGCEHKVRKTLHAIDGVGEVYIDQANHKITVVGMADPERIVKAIRKTKRDPTIFSHTDPAAEAQPPPSEGEAPPPADAPPEEAAPAEPTPET</sequence>
<reference evidence="5" key="1">
    <citation type="journal article" date="2019" name="Nat. Commun.">
        <title>The genome of broomcorn millet.</title>
        <authorList>
            <person name="Zou C."/>
            <person name="Miki D."/>
            <person name="Li D."/>
            <person name="Tang Q."/>
            <person name="Xiao L."/>
            <person name="Rajput S."/>
            <person name="Deng P."/>
            <person name="Jia W."/>
            <person name="Huang R."/>
            <person name="Zhang M."/>
            <person name="Sun Y."/>
            <person name="Hu J."/>
            <person name="Fu X."/>
            <person name="Schnable P.S."/>
            <person name="Li F."/>
            <person name="Zhang H."/>
            <person name="Feng B."/>
            <person name="Zhu X."/>
            <person name="Liu R."/>
            <person name="Schnable J.C."/>
            <person name="Zhu J.-K."/>
            <person name="Zhang H."/>
        </authorList>
    </citation>
    <scope>NUCLEOTIDE SEQUENCE [LARGE SCALE GENOMIC DNA]</scope>
</reference>
<dbReference type="EMBL" id="PQIB02000004">
    <property type="protein sequence ID" value="RLN25395.1"/>
    <property type="molecule type" value="Genomic_DNA"/>
</dbReference>
<keyword evidence="5" id="KW-1185">Reference proteome</keyword>
<feature type="domain" description="HMA" evidence="3">
    <location>
        <begin position="1"/>
        <end position="55"/>
    </location>
</feature>
<name>A0A3L6STQ5_PANMI</name>
<evidence type="ECO:0000256" key="2">
    <source>
        <dbReference type="SAM" id="MobiDB-lite"/>
    </source>
</evidence>
<dbReference type="OrthoDB" id="1919822at2759"/>
<feature type="region of interest" description="Disordered" evidence="2">
    <location>
        <begin position="49"/>
        <end position="95"/>
    </location>
</feature>
<dbReference type="CDD" id="cd00371">
    <property type="entry name" value="HMA"/>
    <property type="match status" value="1"/>
</dbReference>
<dbReference type="PANTHER" id="PTHR22814:SF320">
    <property type="entry name" value="OS01G0309800 PROTEIN"/>
    <property type="match status" value="1"/>
</dbReference>
<protein>
    <recommendedName>
        <fullName evidence="3">HMA domain-containing protein</fullName>
    </recommendedName>
</protein>
<evidence type="ECO:0000313" key="4">
    <source>
        <dbReference type="EMBL" id="RLN25395.1"/>
    </source>
</evidence>
<dbReference type="GO" id="GO:0046872">
    <property type="term" value="F:metal ion binding"/>
    <property type="evidence" value="ECO:0007669"/>
    <property type="project" value="UniProtKB-KW"/>
</dbReference>
<evidence type="ECO:0000313" key="5">
    <source>
        <dbReference type="Proteomes" id="UP000275267"/>
    </source>
</evidence>
<dbReference type="Gene3D" id="3.30.70.100">
    <property type="match status" value="1"/>
</dbReference>
<dbReference type="InterPro" id="IPR006121">
    <property type="entry name" value="HMA_dom"/>
</dbReference>
<comment type="caution">
    <text evidence="4">The sequence shown here is derived from an EMBL/GenBank/DDBJ whole genome shotgun (WGS) entry which is preliminary data.</text>
</comment>
<keyword evidence="1" id="KW-0479">Metal-binding</keyword>
<feature type="compositionally biased region" description="Pro residues" evidence="2">
    <location>
        <begin position="67"/>
        <end position="81"/>
    </location>
</feature>
<dbReference type="PROSITE" id="PS50846">
    <property type="entry name" value="HMA_2"/>
    <property type="match status" value="1"/>
</dbReference>
<dbReference type="PANTHER" id="PTHR22814">
    <property type="entry name" value="COPPER TRANSPORT PROTEIN ATOX1-RELATED"/>
    <property type="match status" value="1"/>
</dbReference>
<dbReference type="AlphaFoldDB" id="A0A3L6STQ5"/>
<organism evidence="4 5">
    <name type="scientific">Panicum miliaceum</name>
    <name type="common">Proso millet</name>
    <name type="synonym">Broomcorn millet</name>
    <dbReference type="NCBI Taxonomy" id="4540"/>
    <lineage>
        <taxon>Eukaryota</taxon>
        <taxon>Viridiplantae</taxon>
        <taxon>Streptophyta</taxon>
        <taxon>Embryophyta</taxon>
        <taxon>Tracheophyta</taxon>
        <taxon>Spermatophyta</taxon>
        <taxon>Magnoliopsida</taxon>
        <taxon>Liliopsida</taxon>
        <taxon>Poales</taxon>
        <taxon>Poaceae</taxon>
        <taxon>PACMAD clade</taxon>
        <taxon>Panicoideae</taxon>
        <taxon>Panicodae</taxon>
        <taxon>Paniceae</taxon>
        <taxon>Panicinae</taxon>
        <taxon>Panicum</taxon>
        <taxon>Panicum sect. Panicum</taxon>
    </lineage>
</organism>
<dbReference type="Proteomes" id="UP000275267">
    <property type="component" value="Unassembled WGS sequence"/>
</dbReference>
<dbReference type="Pfam" id="PF00403">
    <property type="entry name" value="HMA"/>
    <property type="match status" value="1"/>
</dbReference>